<organism evidence="1">
    <name type="scientific">Anguilla anguilla</name>
    <name type="common">European freshwater eel</name>
    <name type="synonym">Muraena anguilla</name>
    <dbReference type="NCBI Taxonomy" id="7936"/>
    <lineage>
        <taxon>Eukaryota</taxon>
        <taxon>Metazoa</taxon>
        <taxon>Chordata</taxon>
        <taxon>Craniata</taxon>
        <taxon>Vertebrata</taxon>
        <taxon>Euteleostomi</taxon>
        <taxon>Actinopterygii</taxon>
        <taxon>Neopterygii</taxon>
        <taxon>Teleostei</taxon>
        <taxon>Anguilliformes</taxon>
        <taxon>Anguillidae</taxon>
        <taxon>Anguilla</taxon>
    </lineage>
</organism>
<accession>A0A0E9QTK1</accession>
<reference evidence="1" key="2">
    <citation type="journal article" date="2015" name="Fish Shellfish Immunol.">
        <title>Early steps in the European eel (Anguilla anguilla)-Vibrio vulnificus interaction in the gills: Role of the RtxA13 toxin.</title>
        <authorList>
            <person name="Callol A."/>
            <person name="Pajuelo D."/>
            <person name="Ebbesson L."/>
            <person name="Teles M."/>
            <person name="MacKenzie S."/>
            <person name="Amaro C."/>
        </authorList>
    </citation>
    <scope>NUCLEOTIDE SEQUENCE</scope>
</reference>
<dbReference type="EMBL" id="GBXM01088830">
    <property type="protein sequence ID" value="JAH19747.1"/>
    <property type="molecule type" value="Transcribed_RNA"/>
</dbReference>
<evidence type="ECO:0000313" key="1">
    <source>
        <dbReference type="EMBL" id="JAH19747.1"/>
    </source>
</evidence>
<reference evidence="1" key="1">
    <citation type="submission" date="2014-11" db="EMBL/GenBank/DDBJ databases">
        <authorList>
            <person name="Amaro Gonzalez C."/>
        </authorList>
    </citation>
    <scope>NUCLEOTIDE SEQUENCE</scope>
</reference>
<proteinExistence type="predicted"/>
<sequence>MSGVKQTQHFTVKISSQQSNTMVVVRWCGDALLPWDQGNLPLLKEP</sequence>
<name>A0A0E9QTK1_ANGAN</name>
<protein>
    <submittedName>
        <fullName evidence="1">Uncharacterized protein</fullName>
    </submittedName>
</protein>
<dbReference type="AlphaFoldDB" id="A0A0E9QTK1"/>